<evidence type="ECO:0000259" key="1">
    <source>
        <dbReference type="Pfam" id="PF07484"/>
    </source>
</evidence>
<dbReference type="RefSeq" id="WP_354270194.1">
    <property type="nucleotide sequence ID" value="NZ_JBEPTQ010000002.1"/>
</dbReference>
<protein>
    <submittedName>
        <fullName evidence="2">Microcystin-dependent protein</fullName>
    </submittedName>
</protein>
<feature type="domain" description="Phage tail collar" evidence="1">
    <location>
        <begin position="154"/>
        <end position="209"/>
    </location>
</feature>
<dbReference type="InterPro" id="IPR037053">
    <property type="entry name" value="Phage_tail_collar_dom_sf"/>
</dbReference>
<organism evidence="2 3">
    <name type="scientific">Bradyrhizobium japonicum</name>
    <dbReference type="NCBI Taxonomy" id="375"/>
    <lineage>
        <taxon>Bacteria</taxon>
        <taxon>Pseudomonadati</taxon>
        <taxon>Pseudomonadota</taxon>
        <taxon>Alphaproteobacteria</taxon>
        <taxon>Hyphomicrobiales</taxon>
        <taxon>Nitrobacteraceae</taxon>
        <taxon>Bradyrhizobium</taxon>
    </lineage>
</organism>
<dbReference type="Proteomes" id="UP001549291">
    <property type="component" value="Unassembled WGS sequence"/>
</dbReference>
<evidence type="ECO:0000313" key="2">
    <source>
        <dbReference type="EMBL" id="MET4721679.1"/>
    </source>
</evidence>
<dbReference type="SUPFAM" id="SSF88874">
    <property type="entry name" value="Receptor-binding domain of short tail fibre protein gp12"/>
    <property type="match status" value="1"/>
</dbReference>
<gene>
    <name evidence="2" type="ORF">ABIF63_005785</name>
</gene>
<dbReference type="EMBL" id="JBEPTQ010000002">
    <property type="protein sequence ID" value="MET4721679.1"/>
    <property type="molecule type" value="Genomic_DNA"/>
</dbReference>
<evidence type="ECO:0000313" key="3">
    <source>
        <dbReference type="Proteomes" id="UP001549291"/>
    </source>
</evidence>
<proteinExistence type="predicted"/>
<dbReference type="InterPro" id="IPR011083">
    <property type="entry name" value="Phage_tail_collar_dom"/>
</dbReference>
<accession>A0ABV2RXL3</accession>
<sequence length="338" mass="34508">MTGVAWWSQTAASNANQDPSINFAEGQSPSSVNDSARSLMASAAKWRDDISGAIVTGGTSTAYTVASNQSFDSLSRLTNQVIAFTPHATSGGTATLSVDGLGAKPLRSAPSVELPAGTLVQGTPYVAVYNNSDAAFYLQGFFANPYTIPIGGFIDYGGSTAPNSSFVLPYGQAISRTTYATLFSLFGTTHGVGDGSTTFNVPDLRGRVIAGKDDMGGSAASRLTSSYFGGNGAALGSVGGSESHNLTIAQLAQHSHANTLSDPGHSHDSFGVNSARAAAGTISAGGVIFVQLNNGDDGNMVTDTKTTGITINNVTAGSGNAHNNTQPTIILNKLLRVI</sequence>
<comment type="caution">
    <text evidence="2">The sequence shown here is derived from an EMBL/GenBank/DDBJ whole genome shotgun (WGS) entry which is preliminary data.</text>
</comment>
<dbReference type="Pfam" id="PF07484">
    <property type="entry name" value="Collar"/>
    <property type="match status" value="1"/>
</dbReference>
<keyword evidence="3" id="KW-1185">Reference proteome</keyword>
<reference evidence="2 3" key="1">
    <citation type="submission" date="2024-06" db="EMBL/GenBank/DDBJ databases">
        <title>Genomic Encyclopedia of Type Strains, Phase V (KMG-V): Genome sequencing to study the core and pangenomes of soil and plant-associated prokaryotes.</title>
        <authorList>
            <person name="Whitman W."/>
        </authorList>
    </citation>
    <scope>NUCLEOTIDE SEQUENCE [LARGE SCALE GENOMIC DNA]</scope>
    <source>
        <strain evidence="2 3">USDA 160</strain>
    </source>
</reference>
<name>A0ABV2RXL3_BRAJP</name>
<dbReference type="Gene3D" id="3.90.1340.10">
    <property type="entry name" value="Phage tail collar domain"/>
    <property type="match status" value="1"/>
</dbReference>